<feature type="domain" description="Gp5/Type VI secretion system Vgr protein OB-fold" evidence="5">
    <location>
        <begin position="387"/>
        <end position="453"/>
    </location>
</feature>
<dbReference type="Gene3D" id="2.40.50.230">
    <property type="entry name" value="Gp5 N-terminal domain"/>
    <property type="match status" value="1"/>
</dbReference>
<feature type="domain" description="Gp5/Type VI secretion system Vgr C-terminal trimerisation" evidence="6">
    <location>
        <begin position="470"/>
        <end position="535"/>
    </location>
</feature>
<dbReference type="InterPro" id="IPR006531">
    <property type="entry name" value="Gp5/Vgr_OB"/>
</dbReference>
<evidence type="ECO:0000256" key="2">
    <source>
        <dbReference type="ARBA" id="ARBA00005558"/>
    </source>
</evidence>
<dbReference type="SUPFAM" id="SSF69279">
    <property type="entry name" value="Phage tail proteins"/>
    <property type="match status" value="2"/>
</dbReference>
<dbReference type="Pfam" id="PF05954">
    <property type="entry name" value="Phage_GPD"/>
    <property type="match status" value="1"/>
</dbReference>
<dbReference type="InterPro" id="IPR054030">
    <property type="entry name" value="Gp5_Vgr_C"/>
</dbReference>
<reference evidence="7" key="1">
    <citation type="submission" date="2018-06" db="EMBL/GenBank/DDBJ databases">
        <authorList>
            <person name="Zhirakovskaya E."/>
        </authorList>
    </citation>
    <scope>NUCLEOTIDE SEQUENCE</scope>
</reference>
<dbReference type="NCBIfam" id="TIGR01646">
    <property type="entry name" value="vgr_GE"/>
    <property type="match status" value="1"/>
</dbReference>
<dbReference type="SUPFAM" id="SSF69349">
    <property type="entry name" value="Phage fibre proteins"/>
    <property type="match status" value="1"/>
</dbReference>
<organism evidence="7">
    <name type="scientific">hydrothermal vent metagenome</name>
    <dbReference type="NCBI Taxonomy" id="652676"/>
    <lineage>
        <taxon>unclassified sequences</taxon>
        <taxon>metagenomes</taxon>
        <taxon>ecological metagenomes</taxon>
    </lineage>
</organism>
<evidence type="ECO:0000256" key="3">
    <source>
        <dbReference type="ARBA" id="ARBA00022525"/>
    </source>
</evidence>
<sequence>MSQITQKNRTISLTTPLGDDKLLLSSMSGTEYISELFEFQLEALSENQLLKAREIIGKSVTVNIHDNNGRFFNGYVSEFRLGGIVPTGNVNLRQYNLVIVPWLWFLSKRSNCRIFQNKTAINIIEAIFKEHSIISQFKWNLNENYKEREYCVQFNESDLDFVIRLMEEEGIAYYFEHEKKKHTLVMVDQKNAYCDCSENEILFTRGGSDNEHINSWDHQYAFCGGKRTQRDYNFKNPEDKLEFSTPTLIKLPLNDNLEQYNYPGYHEVADQGEQRTKNRMLGEELAHSIVEASSNCSSFYAGGVFKIKDHECESEKGKYILASVSHHFYDDSYYAQDASGAGYSNSFMCIPDNVHFSPLPNMIKPVMKGPQTAIVVGPKGEEIEIDEYGRVKVQFHWDREGRYNESSSCWIRVAQAYAGNKWGTQITPRIGQEVVVSFLDGDPDRPIITGSVYNNDNMPPYPQSKKTQHGIKSHSTLNGGAKNFNELRFDDKKGSEEIFIQAEKNYRRLIKNDEKSEIKANHYMKVAKASKTEAQSVTIEATDFIALKVGGSSIKLTSTGILIKATKVDVKGSAMVVVKGGLIKLN</sequence>
<evidence type="ECO:0000256" key="1">
    <source>
        <dbReference type="ARBA" id="ARBA00004613"/>
    </source>
</evidence>
<evidence type="ECO:0000313" key="7">
    <source>
        <dbReference type="EMBL" id="VAW59134.1"/>
    </source>
</evidence>
<feature type="region of interest" description="Disordered" evidence="4">
    <location>
        <begin position="451"/>
        <end position="477"/>
    </location>
</feature>
<dbReference type="EMBL" id="UOFG01000067">
    <property type="protein sequence ID" value="VAW59134.1"/>
    <property type="molecule type" value="Genomic_DNA"/>
</dbReference>
<dbReference type="PANTHER" id="PTHR32305:SF15">
    <property type="entry name" value="PROTEIN RHSA-RELATED"/>
    <property type="match status" value="1"/>
</dbReference>
<dbReference type="Gene3D" id="3.55.50.10">
    <property type="entry name" value="Baseplate protein-like domains"/>
    <property type="match status" value="1"/>
</dbReference>
<dbReference type="InterPro" id="IPR006533">
    <property type="entry name" value="T6SS_Vgr_RhsGE"/>
</dbReference>
<dbReference type="PANTHER" id="PTHR32305">
    <property type="match status" value="1"/>
</dbReference>
<evidence type="ECO:0000256" key="4">
    <source>
        <dbReference type="SAM" id="MobiDB-lite"/>
    </source>
</evidence>
<evidence type="ECO:0000259" key="5">
    <source>
        <dbReference type="Pfam" id="PF04717"/>
    </source>
</evidence>
<dbReference type="AlphaFoldDB" id="A0A3B0XSH8"/>
<dbReference type="Pfam" id="PF04717">
    <property type="entry name" value="Phage_base_V"/>
    <property type="match status" value="1"/>
</dbReference>
<dbReference type="Gene3D" id="4.10.220.110">
    <property type="match status" value="1"/>
</dbReference>
<evidence type="ECO:0000259" key="6">
    <source>
        <dbReference type="Pfam" id="PF22178"/>
    </source>
</evidence>
<name>A0A3B0XSH8_9ZZZZ</name>
<comment type="subcellular location">
    <subcellularLocation>
        <location evidence="1">Secreted</location>
    </subcellularLocation>
</comment>
<dbReference type="Gene3D" id="2.30.110.50">
    <property type="match status" value="1"/>
</dbReference>
<gene>
    <name evidence="7" type="ORF">MNBD_GAMMA11-2945</name>
</gene>
<dbReference type="InterPro" id="IPR037026">
    <property type="entry name" value="Vgr_OB-fold_dom_sf"/>
</dbReference>
<dbReference type="Pfam" id="PF22178">
    <property type="entry name" value="Gp5_trimer_C"/>
    <property type="match status" value="1"/>
</dbReference>
<protein>
    <submittedName>
        <fullName evidence="7">VgrG protein</fullName>
    </submittedName>
</protein>
<dbReference type="InterPro" id="IPR050708">
    <property type="entry name" value="T6SS_VgrG/RHS"/>
</dbReference>
<dbReference type="SUPFAM" id="SSF69255">
    <property type="entry name" value="gp5 N-terminal domain-like"/>
    <property type="match status" value="1"/>
</dbReference>
<dbReference type="GO" id="GO:0005576">
    <property type="term" value="C:extracellular region"/>
    <property type="evidence" value="ECO:0007669"/>
    <property type="project" value="UniProtKB-SubCell"/>
</dbReference>
<dbReference type="InterPro" id="IPR017847">
    <property type="entry name" value="T6SS_RhsGE_Vgr_subset"/>
</dbReference>
<comment type="similarity">
    <text evidence="2">Belongs to the VgrG protein family.</text>
</comment>
<accession>A0A3B0XSH8</accession>
<proteinExistence type="inferred from homology"/>
<dbReference type="NCBIfam" id="TIGR03361">
    <property type="entry name" value="VI_Rhs_Vgr"/>
    <property type="match status" value="1"/>
</dbReference>
<keyword evidence="3" id="KW-0964">Secreted</keyword>